<gene>
    <name evidence="2" type="ORF">ATANTOWER_011137</name>
</gene>
<proteinExistence type="predicted"/>
<keyword evidence="3" id="KW-1185">Reference proteome</keyword>
<evidence type="ECO:0000256" key="1">
    <source>
        <dbReference type="SAM" id="MobiDB-lite"/>
    </source>
</evidence>
<evidence type="ECO:0000313" key="3">
    <source>
        <dbReference type="Proteomes" id="UP001345963"/>
    </source>
</evidence>
<organism evidence="2 3">
    <name type="scientific">Ataeniobius toweri</name>
    <dbReference type="NCBI Taxonomy" id="208326"/>
    <lineage>
        <taxon>Eukaryota</taxon>
        <taxon>Metazoa</taxon>
        <taxon>Chordata</taxon>
        <taxon>Craniata</taxon>
        <taxon>Vertebrata</taxon>
        <taxon>Euteleostomi</taxon>
        <taxon>Actinopterygii</taxon>
        <taxon>Neopterygii</taxon>
        <taxon>Teleostei</taxon>
        <taxon>Neoteleostei</taxon>
        <taxon>Acanthomorphata</taxon>
        <taxon>Ovalentaria</taxon>
        <taxon>Atherinomorphae</taxon>
        <taxon>Cyprinodontiformes</taxon>
        <taxon>Goodeidae</taxon>
        <taxon>Ataeniobius</taxon>
    </lineage>
</organism>
<accession>A0ABU7AJH9</accession>
<reference evidence="2 3" key="1">
    <citation type="submission" date="2021-07" db="EMBL/GenBank/DDBJ databases">
        <authorList>
            <person name="Palmer J.M."/>
        </authorList>
    </citation>
    <scope>NUCLEOTIDE SEQUENCE [LARGE SCALE GENOMIC DNA]</scope>
    <source>
        <strain evidence="2 3">AT_MEX2019</strain>
        <tissue evidence="2">Muscle</tissue>
    </source>
</reference>
<feature type="non-terminal residue" evidence="2">
    <location>
        <position position="60"/>
    </location>
</feature>
<comment type="caution">
    <text evidence="2">The sequence shown here is derived from an EMBL/GenBank/DDBJ whole genome shotgun (WGS) entry which is preliminary data.</text>
</comment>
<dbReference type="Proteomes" id="UP001345963">
    <property type="component" value="Unassembled WGS sequence"/>
</dbReference>
<name>A0ABU7AJH9_9TELE</name>
<protein>
    <submittedName>
        <fullName evidence="2">Uncharacterized protein</fullName>
    </submittedName>
</protein>
<dbReference type="EMBL" id="JAHUTI010019913">
    <property type="protein sequence ID" value="MED6238173.1"/>
    <property type="molecule type" value="Genomic_DNA"/>
</dbReference>
<feature type="compositionally biased region" description="Basic and acidic residues" evidence="1">
    <location>
        <begin position="51"/>
        <end position="60"/>
    </location>
</feature>
<evidence type="ECO:0000313" key="2">
    <source>
        <dbReference type="EMBL" id="MED6238173.1"/>
    </source>
</evidence>
<feature type="region of interest" description="Disordered" evidence="1">
    <location>
        <begin position="32"/>
        <end position="60"/>
    </location>
</feature>
<feature type="compositionally biased region" description="Polar residues" evidence="1">
    <location>
        <begin position="37"/>
        <end position="50"/>
    </location>
</feature>
<sequence>MAGATGPKRQDTRKFFENLSGAGKSIAVLTSGGDAQAPSTFPSTMSSFHVSSEKSNHTAR</sequence>